<comment type="caution">
    <text evidence="2">The sequence shown here is derived from an EMBL/GenBank/DDBJ whole genome shotgun (WGS) entry which is preliminary data.</text>
</comment>
<sequence length="91" mass="10868">MTLYDLARKNIKHNFIHYFLYFASMSFSIMIYYTLVVLSKDPTVTARINRSERLSAAFTAASIILLIFIIIFILYSNNFFMRKRKKRNWAL</sequence>
<feature type="transmembrane region" description="Helical" evidence="1">
    <location>
        <begin position="55"/>
        <end position="77"/>
    </location>
</feature>
<name>W7B2E9_9LIST</name>
<dbReference type="AlphaFoldDB" id="W7B2E9"/>
<feature type="transmembrane region" description="Helical" evidence="1">
    <location>
        <begin position="15"/>
        <end position="35"/>
    </location>
</feature>
<protein>
    <submittedName>
        <fullName evidence="2">Putative metabolite uptake ABC transporter, permease protein</fullName>
    </submittedName>
</protein>
<dbReference type="Proteomes" id="UP000019246">
    <property type="component" value="Unassembled WGS sequence"/>
</dbReference>
<evidence type="ECO:0000256" key="1">
    <source>
        <dbReference type="SAM" id="Phobius"/>
    </source>
</evidence>
<reference evidence="2 3" key="1">
    <citation type="journal article" date="2014" name="Int. J. Syst. Evol. Microbiol.">
        <title>Listeria floridensis sp. nov., Listeria aquatica sp. nov., Listeria cornellensis sp. nov., Listeria riparia sp. nov. and Listeria grandensis sp. nov., from agricultural and natural environments.</title>
        <authorList>
            <person name="den Bakker H.C."/>
            <person name="Warchocki S."/>
            <person name="Wright E.M."/>
            <person name="Allred A.F."/>
            <person name="Ahlstrom C."/>
            <person name="Manuel C.S."/>
            <person name="Stasiewicz M.J."/>
            <person name="Burrell A."/>
            <person name="Roof S."/>
            <person name="Strawn L."/>
            <person name="Fortes E.D."/>
            <person name="Nightingale K.K."/>
            <person name="Kephart D."/>
            <person name="Wiedmann M."/>
        </authorList>
    </citation>
    <scope>NUCLEOTIDE SEQUENCE [LARGE SCALE GENOMIC DNA]</scope>
    <source>
        <strain evidence="2 3">FSL S10-1188</strain>
    </source>
</reference>
<evidence type="ECO:0000313" key="2">
    <source>
        <dbReference type="EMBL" id="EUJ21379.1"/>
    </source>
</evidence>
<gene>
    <name evidence="2" type="ORF">MAQA_01462</name>
</gene>
<dbReference type="PANTHER" id="PTHR46795">
    <property type="entry name" value="ABC TRANSPORTER PERMEASE-RELATED-RELATED"/>
    <property type="match status" value="1"/>
</dbReference>
<dbReference type="EMBL" id="AOCG01000002">
    <property type="protein sequence ID" value="EUJ21379.1"/>
    <property type="molecule type" value="Genomic_DNA"/>
</dbReference>
<keyword evidence="1" id="KW-0812">Transmembrane</keyword>
<keyword evidence="3" id="KW-1185">Reference proteome</keyword>
<dbReference type="PATRIC" id="fig|1265818.5.peg.297"/>
<dbReference type="InterPro" id="IPR052536">
    <property type="entry name" value="ABC-4_Integral_Memb_Prot"/>
</dbReference>
<organism evidence="2 3">
    <name type="scientific">Listeria aquatica FSL S10-1188</name>
    <dbReference type="NCBI Taxonomy" id="1265818"/>
    <lineage>
        <taxon>Bacteria</taxon>
        <taxon>Bacillati</taxon>
        <taxon>Bacillota</taxon>
        <taxon>Bacilli</taxon>
        <taxon>Bacillales</taxon>
        <taxon>Listeriaceae</taxon>
        <taxon>Listeria</taxon>
    </lineage>
</organism>
<keyword evidence="1" id="KW-0472">Membrane</keyword>
<accession>W7B2E9</accession>
<dbReference type="RefSeq" id="WP_241463006.1">
    <property type="nucleotide sequence ID" value="NZ_AOCG01000002.1"/>
</dbReference>
<keyword evidence="1" id="KW-1133">Transmembrane helix</keyword>
<proteinExistence type="predicted"/>
<evidence type="ECO:0000313" key="3">
    <source>
        <dbReference type="Proteomes" id="UP000019246"/>
    </source>
</evidence>
<dbReference type="STRING" id="1265818.MAQA_01462"/>
<dbReference type="PANTHER" id="PTHR46795:SF3">
    <property type="entry name" value="ABC TRANSPORTER PERMEASE"/>
    <property type="match status" value="1"/>
</dbReference>